<dbReference type="Gene3D" id="3.20.20.70">
    <property type="entry name" value="Aldolase class I"/>
    <property type="match status" value="1"/>
</dbReference>
<name>A0A5C1NFQ1_9GAMM</name>
<dbReference type="CDD" id="cd02809">
    <property type="entry name" value="alpha_hydroxyacid_oxid_FMN"/>
    <property type="match status" value="1"/>
</dbReference>
<evidence type="ECO:0000256" key="2">
    <source>
        <dbReference type="ARBA" id="ARBA00023002"/>
    </source>
</evidence>
<dbReference type="PANTHER" id="PTHR10578:SF143">
    <property type="entry name" value="FMN-DEPENDENT ALPHA-HYDROXY ACID DEHYDROGENASE PB1A11.03"/>
    <property type="match status" value="1"/>
</dbReference>
<dbReference type="InterPro" id="IPR000262">
    <property type="entry name" value="FMN-dep_DH"/>
</dbReference>
<dbReference type="AlphaFoldDB" id="A0A5C1NFQ1"/>
<dbReference type="PIRSF" id="PIRSF000138">
    <property type="entry name" value="Al-hdrx_acd_dh"/>
    <property type="match status" value="1"/>
</dbReference>
<evidence type="ECO:0000313" key="7">
    <source>
        <dbReference type="EMBL" id="QEM81238.1"/>
    </source>
</evidence>
<sequence length="395" mass="43130">MTRRLERILNLDDFEHAARRHLPRPLLGYVASVAEDGHTAQASRDAFEDHQFLPRALVNVSSIELERELLGRRYALPFGIAPMGISALSAFRGDRVLAQAAATAGIPMIVSGSSLTPMEDLAGAQGTDWFQAYLPGTPEQVEALLARVTRAGFRNLVITVDFAVPPNPETHRRHGFSSPLRPSLRLAWDGLVRPRWLFGTFLRTIIQDGMPHFENNAATRGVAVLSRNVNRDFSGRRHLDWSTLAHVRRHWPGNLVVKGILHPDDARRAVATGADGLIVSNHGGRQLDSTVAPLRMLPEVLDAVEGNVPVMIDGGFRRGSHVLKALALGADFVFLGRPFNYAASVGGQAGVARAVQLLAEEIERNMALLGVTRLAELGREQLRPARSVAAENQAP</sequence>
<keyword evidence="5" id="KW-0285">Flavoprotein</keyword>
<evidence type="ECO:0000256" key="5">
    <source>
        <dbReference type="PIRSR" id="PIRSR000138-2"/>
    </source>
</evidence>
<feature type="binding site" evidence="5">
    <location>
        <position position="280"/>
    </location>
    <ligand>
        <name>FMN</name>
        <dbReference type="ChEBI" id="CHEBI:58210"/>
    </ligand>
</feature>
<dbReference type="KEGG" id="hbh:E4T21_06590"/>
<keyword evidence="8" id="KW-1185">Reference proteome</keyword>
<dbReference type="InterPro" id="IPR037396">
    <property type="entry name" value="FMN_HAD"/>
</dbReference>
<feature type="binding site" evidence="5">
    <location>
        <position position="131"/>
    </location>
    <ligand>
        <name>FMN</name>
        <dbReference type="ChEBI" id="CHEBI:58210"/>
    </ligand>
</feature>
<dbReference type="InterPro" id="IPR012133">
    <property type="entry name" value="Alpha-hydoxy_acid_DH_FMN"/>
</dbReference>
<feature type="binding site" evidence="5">
    <location>
        <position position="133"/>
    </location>
    <ligand>
        <name>glyoxylate</name>
        <dbReference type="ChEBI" id="CHEBI:36655"/>
    </ligand>
</feature>
<dbReference type="PROSITE" id="PS00557">
    <property type="entry name" value="FMN_HYDROXY_ACID_DH_1"/>
    <property type="match status" value="1"/>
</dbReference>
<organism evidence="7 8">
    <name type="scientific">Halomonas binhaiensis</name>
    <dbReference type="NCBI Taxonomy" id="2562282"/>
    <lineage>
        <taxon>Bacteria</taxon>
        <taxon>Pseudomonadati</taxon>
        <taxon>Pseudomonadota</taxon>
        <taxon>Gammaproteobacteria</taxon>
        <taxon>Oceanospirillales</taxon>
        <taxon>Halomonadaceae</taxon>
        <taxon>Halomonas</taxon>
    </lineage>
</organism>
<feature type="binding site" evidence="5">
    <location>
        <position position="258"/>
    </location>
    <ligand>
        <name>FMN</name>
        <dbReference type="ChEBI" id="CHEBI:58210"/>
    </ligand>
</feature>
<comment type="similarity">
    <text evidence="3">Belongs to the FMN-dependent alpha-hydroxy acid dehydrogenase family.</text>
</comment>
<keyword evidence="2" id="KW-0560">Oxidoreductase</keyword>
<feature type="domain" description="FMN hydroxy acid dehydrogenase" evidence="6">
    <location>
        <begin position="3"/>
        <end position="387"/>
    </location>
</feature>
<dbReference type="PROSITE" id="PS51349">
    <property type="entry name" value="FMN_HYDROXY_ACID_DH_2"/>
    <property type="match status" value="1"/>
</dbReference>
<feature type="binding site" evidence="5">
    <location>
        <begin position="313"/>
        <end position="317"/>
    </location>
    <ligand>
        <name>FMN</name>
        <dbReference type="ChEBI" id="CHEBI:58210"/>
    </ligand>
</feature>
<evidence type="ECO:0000256" key="4">
    <source>
        <dbReference type="PIRSR" id="PIRSR000138-1"/>
    </source>
</evidence>
<feature type="binding site" evidence="5">
    <location>
        <position position="282"/>
    </location>
    <ligand>
        <name>glyoxylate</name>
        <dbReference type="ChEBI" id="CHEBI:36655"/>
    </ligand>
</feature>
<keyword evidence="5" id="KW-0288">FMN</keyword>
<dbReference type="GO" id="GO:0010181">
    <property type="term" value="F:FMN binding"/>
    <property type="evidence" value="ECO:0007669"/>
    <property type="project" value="InterPro"/>
</dbReference>
<feature type="binding site" evidence="5">
    <location>
        <begin position="82"/>
        <end position="84"/>
    </location>
    <ligand>
        <name>FMN</name>
        <dbReference type="ChEBI" id="CHEBI:58210"/>
    </ligand>
</feature>
<comment type="cofactor">
    <cofactor evidence="1">
        <name>FMN</name>
        <dbReference type="ChEBI" id="CHEBI:58210"/>
    </cofactor>
</comment>
<dbReference type="InterPro" id="IPR013785">
    <property type="entry name" value="Aldolase_TIM"/>
</dbReference>
<feature type="binding site" evidence="5">
    <location>
        <position position="159"/>
    </location>
    <ligand>
        <name>FMN</name>
        <dbReference type="ChEBI" id="CHEBI:58210"/>
    </ligand>
</feature>
<evidence type="ECO:0000259" key="6">
    <source>
        <dbReference type="PROSITE" id="PS51349"/>
    </source>
</evidence>
<dbReference type="RefSeq" id="WP_149284252.1">
    <property type="nucleotide sequence ID" value="NZ_CP038437.2"/>
</dbReference>
<dbReference type="Proteomes" id="UP000324285">
    <property type="component" value="Chromosome"/>
</dbReference>
<dbReference type="InterPro" id="IPR008259">
    <property type="entry name" value="FMN_hydac_DH_AS"/>
</dbReference>
<feature type="active site" description="Proton acceptor" evidence="4">
    <location>
        <position position="282"/>
    </location>
</feature>
<feature type="binding site" evidence="5">
    <location>
        <position position="111"/>
    </location>
    <ligand>
        <name>FMN</name>
        <dbReference type="ChEBI" id="CHEBI:58210"/>
    </ligand>
</feature>
<evidence type="ECO:0000256" key="3">
    <source>
        <dbReference type="ARBA" id="ARBA00024042"/>
    </source>
</evidence>
<accession>A0A5C1NFQ1</accession>
<dbReference type="Pfam" id="PF01070">
    <property type="entry name" value="FMN_dh"/>
    <property type="match status" value="1"/>
</dbReference>
<proteinExistence type="inferred from homology"/>
<dbReference type="SUPFAM" id="SSF51395">
    <property type="entry name" value="FMN-linked oxidoreductases"/>
    <property type="match status" value="1"/>
</dbReference>
<evidence type="ECO:0000313" key="8">
    <source>
        <dbReference type="Proteomes" id="UP000324285"/>
    </source>
</evidence>
<dbReference type="EMBL" id="CP038437">
    <property type="protein sequence ID" value="QEM81238.1"/>
    <property type="molecule type" value="Genomic_DNA"/>
</dbReference>
<feature type="binding site" evidence="5">
    <location>
        <begin position="336"/>
        <end position="337"/>
    </location>
    <ligand>
        <name>FMN</name>
        <dbReference type="ChEBI" id="CHEBI:58210"/>
    </ligand>
</feature>
<dbReference type="GO" id="GO:0016491">
    <property type="term" value="F:oxidoreductase activity"/>
    <property type="evidence" value="ECO:0007669"/>
    <property type="project" value="UniProtKB-KW"/>
</dbReference>
<dbReference type="OrthoDB" id="9770452at2"/>
<feature type="binding site" evidence="5">
    <location>
        <position position="29"/>
    </location>
    <ligand>
        <name>glyoxylate</name>
        <dbReference type="ChEBI" id="CHEBI:36655"/>
    </ligand>
</feature>
<protein>
    <submittedName>
        <fullName evidence="7">Alpha-hydroxy-acid oxidizing protein</fullName>
    </submittedName>
</protein>
<reference evidence="7" key="1">
    <citation type="submission" date="2021-02" db="EMBL/GenBank/DDBJ databases">
        <title>Strain Y2R2, a novel species of the genus Halomonas.</title>
        <authorList>
            <person name="Huang H."/>
        </authorList>
    </citation>
    <scope>NUCLEOTIDE SEQUENCE</scope>
    <source>
        <strain evidence="7">Y2R2</strain>
    </source>
</reference>
<dbReference type="PANTHER" id="PTHR10578">
    <property type="entry name" value="S -2-HYDROXY-ACID OXIDASE-RELATED"/>
    <property type="match status" value="1"/>
</dbReference>
<gene>
    <name evidence="7" type="ORF">E4T21_06590</name>
</gene>
<feature type="binding site" evidence="5">
    <location>
        <position position="285"/>
    </location>
    <ligand>
        <name>glyoxylate</name>
        <dbReference type="ChEBI" id="CHEBI:36655"/>
    </ligand>
</feature>
<evidence type="ECO:0000256" key="1">
    <source>
        <dbReference type="ARBA" id="ARBA00001917"/>
    </source>
</evidence>